<dbReference type="KEGG" id="tet:TTHERM_00105310"/>
<reference evidence="2" key="1">
    <citation type="journal article" date="2006" name="PLoS Biol.">
        <title>Macronuclear genome sequence of the ciliate Tetrahymena thermophila, a model eukaryote.</title>
        <authorList>
            <person name="Eisen J.A."/>
            <person name="Coyne R.S."/>
            <person name="Wu M."/>
            <person name="Wu D."/>
            <person name="Thiagarajan M."/>
            <person name="Wortman J.R."/>
            <person name="Badger J.H."/>
            <person name="Ren Q."/>
            <person name="Amedeo P."/>
            <person name="Jones K.M."/>
            <person name="Tallon L.J."/>
            <person name="Delcher A.L."/>
            <person name="Salzberg S.L."/>
            <person name="Silva J.C."/>
            <person name="Haas B.J."/>
            <person name="Majoros W.H."/>
            <person name="Farzad M."/>
            <person name="Carlton J.M."/>
            <person name="Smith R.K. Jr."/>
            <person name="Garg J."/>
            <person name="Pearlman R.E."/>
            <person name="Karrer K.M."/>
            <person name="Sun L."/>
            <person name="Manning G."/>
            <person name="Elde N.C."/>
            <person name="Turkewitz A.P."/>
            <person name="Asai D.J."/>
            <person name="Wilkes D.E."/>
            <person name="Wang Y."/>
            <person name="Cai H."/>
            <person name="Collins K."/>
            <person name="Stewart B.A."/>
            <person name="Lee S.R."/>
            <person name="Wilamowska K."/>
            <person name="Weinberg Z."/>
            <person name="Ruzzo W.L."/>
            <person name="Wloga D."/>
            <person name="Gaertig J."/>
            <person name="Frankel J."/>
            <person name="Tsao C.-C."/>
            <person name="Gorovsky M.A."/>
            <person name="Keeling P.J."/>
            <person name="Waller R.F."/>
            <person name="Patron N.J."/>
            <person name="Cherry J.M."/>
            <person name="Stover N.A."/>
            <person name="Krieger C.J."/>
            <person name="del Toro C."/>
            <person name="Ryder H.F."/>
            <person name="Williamson S.C."/>
            <person name="Barbeau R.A."/>
            <person name="Hamilton E.P."/>
            <person name="Orias E."/>
        </authorList>
    </citation>
    <scope>NUCLEOTIDE SEQUENCE [LARGE SCALE GENOMIC DNA]</scope>
    <source>
        <strain evidence="2">SB210</strain>
    </source>
</reference>
<evidence type="ECO:0000313" key="2">
    <source>
        <dbReference type="Proteomes" id="UP000009168"/>
    </source>
</evidence>
<evidence type="ECO:0000313" key="1">
    <source>
        <dbReference type="EMBL" id="EAR92036.1"/>
    </source>
</evidence>
<dbReference type="AlphaFoldDB" id="Q234G7"/>
<gene>
    <name evidence="1" type="ORF">TTHERM_00105310</name>
</gene>
<dbReference type="Proteomes" id="UP000009168">
    <property type="component" value="Unassembled WGS sequence"/>
</dbReference>
<organism evidence="1 2">
    <name type="scientific">Tetrahymena thermophila (strain SB210)</name>
    <dbReference type="NCBI Taxonomy" id="312017"/>
    <lineage>
        <taxon>Eukaryota</taxon>
        <taxon>Sar</taxon>
        <taxon>Alveolata</taxon>
        <taxon>Ciliophora</taxon>
        <taxon>Intramacronucleata</taxon>
        <taxon>Oligohymenophorea</taxon>
        <taxon>Hymenostomatida</taxon>
        <taxon>Tetrahymenina</taxon>
        <taxon>Tetrahymenidae</taxon>
        <taxon>Tetrahymena</taxon>
    </lineage>
</organism>
<dbReference type="HOGENOM" id="CLU_2627419_0_0_1"/>
<dbReference type="RefSeq" id="XP_001012281.1">
    <property type="nucleotide sequence ID" value="XM_001012281.1"/>
</dbReference>
<protein>
    <submittedName>
        <fullName evidence="1">Uncharacterized protein</fullName>
    </submittedName>
</protein>
<dbReference type="InParanoid" id="Q234G7"/>
<accession>Q234G7</accession>
<name>Q234G7_TETTS</name>
<sequence length="78" mass="9575">MGERMEQKGFYFFKKLIKDLSILPYFKSNLFYYILFHIKGFNKIDQFMENIGRGRLYQDIPKENKKGLNMFKFYLNLN</sequence>
<proteinExistence type="predicted"/>
<keyword evidence="2" id="KW-1185">Reference proteome</keyword>
<dbReference type="GeneID" id="7828146"/>
<dbReference type="EMBL" id="GG662767">
    <property type="protein sequence ID" value="EAR92036.1"/>
    <property type="molecule type" value="Genomic_DNA"/>
</dbReference>